<name>A0A0A9DBY7_ARUDO</name>
<dbReference type="AlphaFoldDB" id="A0A0A9DBY7"/>
<reference evidence="1" key="1">
    <citation type="submission" date="2014-09" db="EMBL/GenBank/DDBJ databases">
        <authorList>
            <person name="Magalhaes I.L.F."/>
            <person name="Oliveira U."/>
            <person name="Santos F.R."/>
            <person name="Vidigal T.H.D.A."/>
            <person name="Brescovit A.D."/>
            <person name="Santos A.J."/>
        </authorList>
    </citation>
    <scope>NUCLEOTIDE SEQUENCE</scope>
    <source>
        <tissue evidence="1">Shoot tissue taken approximately 20 cm above the soil surface</tissue>
    </source>
</reference>
<protein>
    <submittedName>
        <fullName evidence="1">Uncharacterized protein</fullName>
    </submittedName>
</protein>
<evidence type="ECO:0000313" key="1">
    <source>
        <dbReference type="EMBL" id="JAD83145.1"/>
    </source>
</evidence>
<reference evidence="1" key="2">
    <citation type="journal article" date="2015" name="Data Brief">
        <title>Shoot transcriptome of the giant reed, Arundo donax.</title>
        <authorList>
            <person name="Barrero R.A."/>
            <person name="Guerrero F.D."/>
            <person name="Moolhuijzen P."/>
            <person name="Goolsby J.A."/>
            <person name="Tidwell J."/>
            <person name="Bellgard S.E."/>
            <person name="Bellgard M.I."/>
        </authorList>
    </citation>
    <scope>NUCLEOTIDE SEQUENCE</scope>
    <source>
        <tissue evidence="1">Shoot tissue taken approximately 20 cm above the soil surface</tissue>
    </source>
</reference>
<organism evidence="1">
    <name type="scientific">Arundo donax</name>
    <name type="common">Giant reed</name>
    <name type="synonym">Donax arundinaceus</name>
    <dbReference type="NCBI Taxonomy" id="35708"/>
    <lineage>
        <taxon>Eukaryota</taxon>
        <taxon>Viridiplantae</taxon>
        <taxon>Streptophyta</taxon>
        <taxon>Embryophyta</taxon>
        <taxon>Tracheophyta</taxon>
        <taxon>Spermatophyta</taxon>
        <taxon>Magnoliopsida</taxon>
        <taxon>Liliopsida</taxon>
        <taxon>Poales</taxon>
        <taxon>Poaceae</taxon>
        <taxon>PACMAD clade</taxon>
        <taxon>Arundinoideae</taxon>
        <taxon>Arundineae</taxon>
        <taxon>Arundo</taxon>
    </lineage>
</organism>
<accession>A0A0A9DBY7</accession>
<proteinExistence type="predicted"/>
<sequence>MSLLFRLVSGSLTVYSELHEQYAQSLSIQNPLHICHASYLA</sequence>
<dbReference type="EMBL" id="GBRH01214750">
    <property type="protein sequence ID" value="JAD83145.1"/>
    <property type="molecule type" value="Transcribed_RNA"/>
</dbReference>